<keyword evidence="11" id="KW-0479">Metal-binding</keyword>
<dbReference type="InterPro" id="IPR036565">
    <property type="entry name" value="Mur-like_cat_sf"/>
</dbReference>
<comment type="function">
    <text evidence="18">Catalyzes conversion of folates to polyglutamate derivatives allowing concentration of folate compounds in the cell and the intracellular retention of these cofactors, which are important substrates for most of the folate-dependent enzymes that are involved in one-carbon transfer reactions involved in purine, pyrimidine and amino acid synthesis. Required for methionine synthesis and maintenance of intact mitochondrial DNA. Involved in telomere maintenance.</text>
</comment>
<dbReference type="InterPro" id="IPR023600">
    <property type="entry name" value="Folylpolyglutamate_synth_euk"/>
</dbReference>
<evidence type="ECO:0000256" key="9">
    <source>
        <dbReference type="ARBA" id="ARBA00022563"/>
    </source>
</evidence>
<keyword evidence="24" id="KW-1185">Reference proteome</keyword>
<dbReference type="SUPFAM" id="SSF53623">
    <property type="entry name" value="MurD-like peptide ligases, catalytic domain"/>
    <property type="match status" value="1"/>
</dbReference>
<keyword evidence="16" id="KW-0496">Mitochondrion</keyword>
<evidence type="ECO:0000256" key="13">
    <source>
        <dbReference type="ARBA" id="ARBA00022792"/>
    </source>
</evidence>
<comment type="similarity">
    <text evidence="5 22">Belongs to the folylpolyglutamate synthase family.</text>
</comment>
<sequence>MVPIVPLRMVTRRTYQDALAALNSLQSNYAHIKLVRESGDRRNAMNLSEMYEWSRRLGYSVSDFNKLNVIHITGTKGKGSTAAFTTSILQQYKNEIKKVGLYTSPHLRSVRERIRINGEPISESKFTKYFFEVWDSLDNTTSPQDKFPHMIPGSKPGYFKFLTLLSFHTFIKEECECCVYEVGVGGEYDSTNIIEKPIACGVTLLGIDHTFMLGNTIEEIAWNKGGIFKPEAPAFTISNQNPNGLKVLIERAAERRTSLVEVPTFKQLENVTLGIAGEFQKTNASLAITLASQALNSLKIINEQIPSEVDDELNETFIKGLKETVWEGRCQHIKTGNINWYIDGAHTLESMEAAAQWFNGETAQIKNKKMLLFNQQTRNANELIKVLVNEVGNAGKFEEAIFTTNVTWESGSYNPDLVSINVSQEQVDKLEVQRQLATDWEEISPNSKAHVTSSIEKAFNLLSKRADNEEIDVFVTGSLHLVGGFLVVLDKYSDGQS</sequence>
<evidence type="ECO:0000256" key="12">
    <source>
        <dbReference type="ARBA" id="ARBA00022741"/>
    </source>
</evidence>
<evidence type="ECO:0000256" key="17">
    <source>
        <dbReference type="ARBA" id="ARBA00023136"/>
    </source>
</evidence>
<comment type="caution">
    <text evidence="23">The sequence shown here is derived from an EMBL/GenBank/DDBJ whole genome shotgun (WGS) entry which is preliminary data.</text>
</comment>
<dbReference type="PROSITE" id="PS01012">
    <property type="entry name" value="FOLYLPOLYGLU_SYNT_2"/>
    <property type="match status" value="1"/>
</dbReference>
<dbReference type="SUPFAM" id="SSF53244">
    <property type="entry name" value="MurD-like peptide ligases, peptide-binding domain"/>
    <property type="match status" value="1"/>
</dbReference>
<evidence type="ECO:0000313" key="24">
    <source>
        <dbReference type="Proteomes" id="UP001623330"/>
    </source>
</evidence>
<dbReference type="EMBL" id="JBEVYD010000005">
    <property type="protein sequence ID" value="KAL3232667.1"/>
    <property type="molecule type" value="Genomic_DNA"/>
</dbReference>
<evidence type="ECO:0000256" key="19">
    <source>
        <dbReference type="ARBA" id="ARBA00030592"/>
    </source>
</evidence>
<reference evidence="23 24" key="1">
    <citation type="submission" date="2024-05" db="EMBL/GenBank/DDBJ databases">
        <title>Long read based assembly of the Candida bracarensis genome reveals expanded adhesin content.</title>
        <authorList>
            <person name="Marcet-Houben M."/>
            <person name="Ksiezopolska E."/>
            <person name="Gabaldon T."/>
        </authorList>
    </citation>
    <scope>NUCLEOTIDE SEQUENCE [LARGE SCALE GENOMIC DNA]</scope>
    <source>
        <strain evidence="23 24">CBM6</strain>
    </source>
</reference>
<evidence type="ECO:0000256" key="10">
    <source>
        <dbReference type="ARBA" id="ARBA00022598"/>
    </source>
</evidence>
<comment type="catalytic activity">
    <reaction evidence="21 22">
        <text>(6S)-5,6,7,8-tetrahydrofolyl-(gamma-L-Glu)(n) + L-glutamate + ATP = (6S)-5,6,7,8-tetrahydrofolyl-(gamma-L-Glu)(n+1) + ADP + phosphate + H(+)</text>
        <dbReference type="Rhea" id="RHEA:10580"/>
        <dbReference type="Rhea" id="RHEA-COMP:14738"/>
        <dbReference type="Rhea" id="RHEA-COMP:14740"/>
        <dbReference type="ChEBI" id="CHEBI:15378"/>
        <dbReference type="ChEBI" id="CHEBI:29985"/>
        <dbReference type="ChEBI" id="CHEBI:30616"/>
        <dbReference type="ChEBI" id="CHEBI:43474"/>
        <dbReference type="ChEBI" id="CHEBI:141005"/>
        <dbReference type="ChEBI" id="CHEBI:456216"/>
        <dbReference type="EC" id="6.3.2.17"/>
    </reaction>
</comment>
<evidence type="ECO:0000256" key="21">
    <source>
        <dbReference type="ARBA" id="ARBA00047493"/>
    </source>
</evidence>
<dbReference type="InterPro" id="IPR001645">
    <property type="entry name" value="Folylpolyglutamate_synth"/>
</dbReference>
<keyword evidence="12" id="KW-0547">Nucleotide-binding</keyword>
<dbReference type="Gene3D" id="3.40.1190.10">
    <property type="entry name" value="Mur-like, catalytic domain"/>
    <property type="match status" value="1"/>
</dbReference>
<evidence type="ECO:0000256" key="15">
    <source>
        <dbReference type="ARBA" id="ARBA00022842"/>
    </source>
</evidence>
<dbReference type="InterPro" id="IPR036615">
    <property type="entry name" value="Mur_ligase_C_dom_sf"/>
</dbReference>
<gene>
    <name evidence="23" type="ORF">RNJ44_04583</name>
</gene>
<dbReference type="PROSITE" id="PS01011">
    <property type="entry name" value="FOLYLPOLYGLU_SYNT_1"/>
    <property type="match status" value="1"/>
</dbReference>
<proteinExistence type="inferred from homology"/>
<evidence type="ECO:0000256" key="2">
    <source>
        <dbReference type="ARBA" id="ARBA00004305"/>
    </source>
</evidence>
<keyword evidence="17" id="KW-0472">Membrane</keyword>
<dbReference type="PANTHER" id="PTHR11136:SF5">
    <property type="entry name" value="FOLYLPOLYGLUTAMATE SYNTHASE, MITOCHONDRIAL"/>
    <property type="match status" value="1"/>
</dbReference>
<accession>A0ABR4NVK6</accession>
<evidence type="ECO:0000256" key="8">
    <source>
        <dbReference type="ARBA" id="ARBA00022490"/>
    </source>
</evidence>
<evidence type="ECO:0000256" key="7">
    <source>
        <dbReference type="ARBA" id="ARBA00018660"/>
    </source>
</evidence>
<evidence type="ECO:0000256" key="6">
    <source>
        <dbReference type="ARBA" id="ARBA00013025"/>
    </source>
</evidence>
<evidence type="ECO:0000256" key="11">
    <source>
        <dbReference type="ARBA" id="ARBA00022723"/>
    </source>
</evidence>
<evidence type="ECO:0000256" key="3">
    <source>
        <dbReference type="ARBA" id="ARBA00004496"/>
    </source>
</evidence>
<evidence type="ECO:0000256" key="4">
    <source>
        <dbReference type="ARBA" id="ARBA00005150"/>
    </source>
</evidence>
<evidence type="ECO:0000256" key="20">
    <source>
        <dbReference type="ARBA" id="ARBA00030876"/>
    </source>
</evidence>
<keyword evidence="8" id="KW-0963">Cytoplasm</keyword>
<name>A0ABR4NVK6_9SACH</name>
<comment type="subcellular location">
    <subcellularLocation>
        <location evidence="3">Cytoplasm</location>
    </subcellularLocation>
    <subcellularLocation>
        <location evidence="1">Mitochondrion inner membrane</location>
    </subcellularLocation>
    <subcellularLocation>
        <location evidence="2">Mitochondrion matrix</location>
    </subcellularLocation>
</comment>
<evidence type="ECO:0000256" key="14">
    <source>
        <dbReference type="ARBA" id="ARBA00022840"/>
    </source>
</evidence>
<dbReference type="PIRSF" id="PIRSF038895">
    <property type="entry name" value="FPGS"/>
    <property type="match status" value="1"/>
</dbReference>
<evidence type="ECO:0000256" key="5">
    <source>
        <dbReference type="ARBA" id="ARBA00008276"/>
    </source>
</evidence>
<evidence type="ECO:0000313" key="23">
    <source>
        <dbReference type="EMBL" id="KAL3232667.1"/>
    </source>
</evidence>
<organism evidence="23 24">
    <name type="scientific">Nakaseomyces bracarensis</name>
    <dbReference type="NCBI Taxonomy" id="273131"/>
    <lineage>
        <taxon>Eukaryota</taxon>
        <taxon>Fungi</taxon>
        <taxon>Dikarya</taxon>
        <taxon>Ascomycota</taxon>
        <taxon>Saccharomycotina</taxon>
        <taxon>Saccharomycetes</taxon>
        <taxon>Saccharomycetales</taxon>
        <taxon>Saccharomycetaceae</taxon>
        <taxon>Nakaseomyces</taxon>
    </lineage>
</organism>
<dbReference type="NCBIfam" id="TIGR01499">
    <property type="entry name" value="folC"/>
    <property type="match status" value="1"/>
</dbReference>
<dbReference type="EC" id="6.3.2.17" evidence="6 22"/>
<dbReference type="InterPro" id="IPR018109">
    <property type="entry name" value="Folylpolyglutamate_synth_CS"/>
</dbReference>
<evidence type="ECO:0000256" key="1">
    <source>
        <dbReference type="ARBA" id="ARBA00004273"/>
    </source>
</evidence>
<keyword evidence="14" id="KW-0067">ATP-binding</keyword>
<evidence type="ECO:0000256" key="22">
    <source>
        <dbReference type="PIRNR" id="PIRNR038895"/>
    </source>
</evidence>
<dbReference type="PANTHER" id="PTHR11136">
    <property type="entry name" value="FOLYLPOLYGLUTAMATE SYNTHASE-RELATED"/>
    <property type="match status" value="1"/>
</dbReference>
<evidence type="ECO:0000256" key="16">
    <source>
        <dbReference type="ARBA" id="ARBA00023128"/>
    </source>
</evidence>
<comment type="pathway">
    <text evidence="4 22">Cofactor biosynthesis; tetrahydrofolylpolyglutamate biosynthesis.</text>
</comment>
<evidence type="ECO:0000256" key="18">
    <source>
        <dbReference type="ARBA" id="ARBA00025142"/>
    </source>
</evidence>
<keyword evidence="15" id="KW-0460">Magnesium</keyword>
<protein>
    <recommendedName>
        <fullName evidence="7 22">Folylpolyglutamate synthase</fullName>
        <ecNumber evidence="6 22">6.3.2.17</ecNumber>
    </recommendedName>
    <alternativeName>
        <fullName evidence="20 22">Folylpoly-gamma-glutamate synthetase</fullName>
    </alternativeName>
    <alternativeName>
        <fullName evidence="19 22">Tetrahydrofolylpolyglutamate synthase</fullName>
    </alternativeName>
</protein>
<dbReference type="Proteomes" id="UP001623330">
    <property type="component" value="Unassembled WGS sequence"/>
</dbReference>
<keyword evidence="13" id="KW-0999">Mitochondrion inner membrane</keyword>
<dbReference type="Gene3D" id="3.90.190.20">
    <property type="entry name" value="Mur ligase, C-terminal domain"/>
    <property type="match status" value="1"/>
</dbReference>
<keyword evidence="10 22" id="KW-0436">Ligase</keyword>
<comment type="cofactor">
    <cofactor evidence="22">
        <name>a monovalent cation</name>
        <dbReference type="ChEBI" id="CHEBI:60242"/>
    </cofactor>
    <text evidence="22">A monovalent cation.</text>
</comment>
<keyword evidence="9 22" id="KW-0554">One-carbon metabolism</keyword>